<evidence type="ECO:0000256" key="4">
    <source>
        <dbReference type="PROSITE-ProRule" id="PRU00335"/>
    </source>
</evidence>
<dbReference type="InterPro" id="IPR023772">
    <property type="entry name" value="DNA-bd_HTH_TetR-type_CS"/>
</dbReference>
<dbReference type="PROSITE" id="PS50977">
    <property type="entry name" value="HTH_TETR_2"/>
    <property type="match status" value="1"/>
</dbReference>
<evidence type="ECO:0000256" key="2">
    <source>
        <dbReference type="ARBA" id="ARBA00023125"/>
    </source>
</evidence>
<dbReference type="AlphaFoldDB" id="A0A5D4KIF0"/>
<sequence length="207" mass="24021">MSPKVSQEHKEQRRAKLIEAAAEVFIENGYEAATMKHVMVKAGVSRGGLYQYFENKEDLFREVIEGKQEKIIEGSLERMIKQQNSYWDVLLVIMLGEKKESNDKMDPLSPSKLEYFVTGRNDEKRREYARRRYFDAFEMTTKIIERGETAGEFTPRFPSRLIAKSIISYIDGLALGHAILDSRTLELKEQTTLLLNYLKWALGVEEE</sequence>
<dbReference type="PANTHER" id="PTHR47506">
    <property type="entry name" value="TRANSCRIPTIONAL REGULATORY PROTEIN"/>
    <property type="match status" value="1"/>
</dbReference>
<dbReference type="SUPFAM" id="SSF48498">
    <property type="entry name" value="Tetracyclin repressor-like, C-terminal domain"/>
    <property type="match status" value="1"/>
</dbReference>
<feature type="domain" description="HTH tetR-type" evidence="5">
    <location>
        <begin position="11"/>
        <end position="71"/>
    </location>
</feature>
<reference evidence="6 7" key="1">
    <citation type="submission" date="2019-08" db="EMBL/GenBank/DDBJ databases">
        <title>Bacillus genomes from the desert of Cuatro Cienegas, Coahuila.</title>
        <authorList>
            <person name="Olmedo-Alvarez G."/>
        </authorList>
    </citation>
    <scope>NUCLEOTIDE SEQUENCE [LARGE SCALE GENOMIC DNA]</scope>
    <source>
        <strain evidence="6 7">CH40_1T</strain>
    </source>
</reference>
<dbReference type="SUPFAM" id="SSF46689">
    <property type="entry name" value="Homeodomain-like"/>
    <property type="match status" value="1"/>
</dbReference>
<dbReference type="PANTHER" id="PTHR47506:SF6">
    <property type="entry name" value="HTH-TYPE TRANSCRIPTIONAL REPRESSOR NEMR"/>
    <property type="match status" value="1"/>
</dbReference>
<evidence type="ECO:0000256" key="3">
    <source>
        <dbReference type="ARBA" id="ARBA00023163"/>
    </source>
</evidence>
<organism evidence="6 7">
    <name type="scientific">Rossellomorea vietnamensis</name>
    <dbReference type="NCBI Taxonomy" id="218284"/>
    <lineage>
        <taxon>Bacteria</taxon>
        <taxon>Bacillati</taxon>
        <taxon>Bacillota</taxon>
        <taxon>Bacilli</taxon>
        <taxon>Bacillales</taxon>
        <taxon>Bacillaceae</taxon>
        <taxon>Rossellomorea</taxon>
    </lineage>
</organism>
<comment type="caution">
    <text evidence="6">The sequence shown here is derived from an EMBL/GenBank/DDBJ whole genome shotgun (WGS) entry which is preliminary data.</text>
</comment>
<dbReference type="Gene3D" id="1.10.357.10">
    <property type="entry name" value="Tetracycline Repressor, domain 2"/>
    <property type="match status" value="1"/>
</dbReference>
<keyword evidence="2 4" id="KW-0238">DNA-binding</keyword>
<dbReference type="PRINTS" id="PR00455">
    <property type="entry name" value="HTHTETR"/>
</dbReference>
<proteinExistence type="predicted"/>
<dbReference type="InterPro" id="IPR041612">
    <property type="entry name" value="YfiR_C"/>
</dbReference>
<dbReference type="RefSeq" id="WP_148946111.1">
    <property type="nucleotide sequence ID" value="NZ_VTEH01000003.1"/>
</dbReference>
<dbReference type="Pfam" id="PF17922">
    <property type="entry name" value="TetR_C_17"/>
    <property type="match status" value="1"/>
</dbReference>
<dbReference type="InterPro" id="IPR009057">
    <property type="entry name" value="Homeodomain-like_sf"/>
</dbReference>
<name>A0A5D4KIF0_9BACI</name>
<protein>
    <submittedName>
        <fullName evidence="6">TetR/AcrR family transcriptional regulator</fullName>
    </submittedName>
</protein>
<dbReference type="InterPro" id="IPR036271">
    <property type="entry name" value="Tet_transcr_reg_TetR-rel_C_sf"/>
</dbReference>
<evidence type="ECO:0000256" key="1">
    <source>
        <dbReference type="ARBA" id="ARBA00023015"/>
    </source>
</evidence>
<dbReference type="InterPro" id="IPR001647">
    <property type="entry name" value="HTH_TetR"/>
</dbReference>
<gene>
    <name evidence="6" type="ORF">FZC79_07120</name>
</gene>
<keyword evidence="3" id="KW-0804">Transcription</keyword>
<dbReference type="Pfam" id="PF00440">
    <property type="entry name" value="TetR_N"/>
    <property type="match status" value="1"/>
</dbReference>
<keyword evidence="1" id="KW-0805">Transcription regulation</keyword>
<feature type="DNA-binding region" description="H-T-H motif" evidence="4">
    <location>
        <begin position="34"/>
        <end position="53"/>
    </location>
</feature>
<dbReference type="PROSITE" id="PS01081">
    <property type="entry name" value="HTH_TETR_1"/>
    <property type="match status" value="1"/>
</dbReference>
<evidence type="ECO:0000313" key="7">
    <source>
        <dbReference type="Proteomes" id="UP000323317"/>
    </source>
</evidence>
<dbReference type="GO" id="GO:0003677">
    <property type="term" value="F:DNA binding"/>
    <property type="evidence" value="ECO:0007669"/>
    <property type="project" value="UniProtKB-UniRule"/>
</dbReference>
<dbReference type="EMBL" id="VTEH01000003">
    <property type="protein sequence ID" value="TYR76629.1"/>
    <property type="molecule type" value="Genomic_DNA"/>
</dbReference>
<evidence type="ECO:0000313" key="6">
    <source>
        <dbReference type="EMBL" id="TYR76629.1"/>
    </source>
</evidence>
<accession>A0A5D4KIF0</accession>
<evidence type="ECO:0000259" key="5">
    <source>
        <dbReference type="PROSITE" id="PS50977"/>
    </source>
</evidence>
<dbReference type="Proteomes" id="UP000323317">
    <property type="component" value="Unassembled WGS sequence"/>
</dbReference>
<dbReference type="Gene3D" id="1.10.10.60">
    <property type="entry name" value="Homeodomain-like"/>
    <property type="match status" value="1"/>
</dbReference>